<keyword evidence="6" id="KW-1185">Reference proteome</keyword>
<dbReference type="AlphaFoldDB" id="D9XAH1"/>
<dbReference type="Gene3D" id="1.10.357.10">
    <property type="entry name" value="Tetracycline Repressor, domain 2"/>
    <property type="match status" value="1"/>
</dbReference>
<feature type="domain" description="Tetracycline repressor TetR C-terminal" evidence="4">
    <location>
        <begin position="115"/>
        <end position="226"/>
    </location>
</feature>
<name>D9XAH1_STRVT</name>
<keyword evidence="1" id="KW-0805">Transcription regulation</keyword>
<feature type="region of interest" description="Disordered" evidence="3">
    <location>
        <begin position="251"/>
        <end position="272"/>
    </location>
</feature>
<dbReference type="eggNOG" id="COG1309">
    <property type="taxonomic scope" value="Bacteria"/>
</dbReference>
<reference evidence="6" key="1">
    <citation type="submission" date="2009-02" db="EMBL/GenBank/DDBJ databases">
        <title>Annotation of Streptomyces viridochromogenes strain DSM 40736.</title>
        <authorList>
            <consortium name="The Broad Institute Genome Sequencing Platform"/>
            <consortium name="Broad Institute Microbial Sequencing Center"/>
            <person name="Fischbach M."/>
            <person name="Godfrey P."/>
            <person name="Ward D."/>
            <person name="Young S."/>
            <person name="Zeng Q."/>
            <person name="Koehrsen M."/>
            <person name="Alvarado L."/>
            <person name="Berlin A.M."/>
            <person name="Bochicchio J."/>
            <person name="Borenstein D."/>
            <person name="Chapman S.B."/>
            <person name="Chen Z."/>
            <person name="Engels R."/>
            <person name="Freedman E."/>
            <person name="Gellesch M."/>
            <person name="Goldberg J."/>
            <person name="Griggs A."/>
            <person name="Gujja S."/>
            <person name="Heilman E.R."/>
            <person name="Heiman D.I."/>
            <person name="Hepburn T.A."/>
            <person name="Howarth C."/>
            <person name="Jen D."/>
            <person name="Larson L."/>
            <person name="Lewis B."/>
            <person name="Mehta T."/>
            <person name="Park D."/>
            <person name="Pearson M."/>
            <person name="Richards J."/>
            <person name="Roberts A."/>
            <person name="Saif S."/>
            <person name="Shea T.D."/>
            <person name="Shenoy N."/>
            <person name="Sisk P."/>
            <person name="Stolte C."/>
            <person name="Sykes S.N."/>
            <person name="Thomson T."/>
            <person name="Walk T."/>
            <person name="White J."/>
            <person name="Yandava C."/>
            <person name="Straight P."/>
            <person name="Clardy J."/>
            <person name="Hung D."/>
            <person name="Kolter R."/>
            <person name="Mekalanos J."/>
            <person name="Walker S."/>
            <person name="Walsh C.T."/>
            <person name="Wieland-Brown L.C."/>
            <person name="Haas B."/>
            <person name="Nusbaum C."/>
            <person name="Birren B."/>
        </authorList>
    </citation>
    <scope>NUCLEOTIDE SEQUENCE [LARGE SCALE GENOMIC DNA]</scope>
    <source>
        <strain evidence="6">DSM 40736 / JCM 4977 / BCRC 1201 / Tue 494</strain>
    </source>
</reference>
<sequence length="272" mass="29015">MVTRQLTGSPEGAGLARTGFCGQPRAPPRACGTAYRTMTRMPRHSPSLDRATPDRIAETALLLIDEGGPEALTFRALAARLEISLASLQRRCTDLAGLLDLCIDHLAARLPEVGPDTDWAAATETRFTALYRLLAAHPGLLALRGTRPWLGPHLLARLVEPQLAGSLTAGMTPEEAITAYRRMYLLTLGSAGFVDHRDPKAAQAATRTALAALDPEEFPALTGNLGEIVPAVTDHEVYYGALRQLIRAADPRAADPTTAATGSAGPDPRRET</sequence>
<protein>
    <submittedName>
        <fullName evidence="5">Predicted protein</fullName>
    </submittedName>
</protein>
<accession>D9XAH1</accession>
<evidence type="ECO:0000313" key="6">
    <source>
        <dbReference type="Proteomes" id="UP000004184"/>
    </source>
</evidence>
<dbReference type="InterPro" id="IPR036271">
    <property type="entry name" value="Tet_transcr_reg_TetR-rel_C_sf"/>
</dbReference>
<evidence type="ECO:0000256" key="1">
    <source>
        <dbReference type="ARBA" id="ARBA00023015"/>
    </source>
</evidence>
<dbReference type="InterPro" id="IPR009057">
    <property type="entry name" value="Homeodomain-like_sf"/>
</dbReference>
<dbReference type="Pfam" id="PF02909">
    <property type="entry name" value="TetR_C_1"/>
    <property type="match status" value="1"/>
</dbReference>
<dbReference type="GO" id="GO:0045892">
    <property type="term" value="P:negative regulation of DNA-templated transcription"/>
    <property type="evidence" value="ECO:0007669"/>
    <property type="project" value="InterPro"/>
</dbReference>
<dbReference type="SUPFAM" id="SSF46689">
    <property type="entry name" value="Homeodomain-like"/>
    <property type="match status" value="1"/>
</dbReference>
<proteinExistence type="predicted"/>
<dbReference type="InterPro" id="IPR004111">
    <property type="entry name" value="Repressor_TetR_C"/>
</dbReference>
<dbReference type="STRING" id="591159.SSQG_00626"/>
<dbReference type="SUPFAM" id="SSF48498">
    <property type="entry name" value="Tetracyclin repressor-like, C-terminal domain"/>
    <property type="match status" value="1"/>
</dbReference>
<organism evidence="5 6">
    <name type="scientific">Streptomyces viridochromogenes (strain DSM 40736 / JCM 4977 / BCRC 1201 / Tue 494)</name>
    <dbReference type="NCBI Taxonomy" id="591159"/>
    <lineage>
        <taxon>Bacteria</taxon>
        <taxon>Bacillati</taxon>
        <taxon>Actinomycetota</taxon>
        <taxon>Actinomycetes</taxon>
        <taxon>Kitasatosporales</taxon>
        <taxon>Streptomycetaceae</taxon>
        <taxon>Streptomyces</taxon>
    </lineage>
</organism>
<evidence type="ECO:0000313" key="5">
    <source>
        <dbReference type="EMBL" id="EFL30108.1"/>
    </source>
</evidence>
<keyword evidence="2" id="KW-0804">Transcription</keyword>
<evidence type="ECO:0000256" key="3">
    <source>
        <dbReference type="SAM" id="MobiDB-lite"/>
    </source>
</evidence>
<dbReference type="Proteomes" id="UP000004184">
    <property type="component" value="Unassembled WGS sequence"/>
</dbReference>
<gene>
    <name evidence="5" type="ORF">SSQG_00626</name>
</gene>
<dbReference type="HOGENOM" id="CLU_1151273_0_0_11"/>
<dbReference type="EMBL" id="GG657757">
    <property type="protein sequence ID" value="EFL30108.1"/>
    <property type="molecule type" value="Genomic_DNA"/>
</dbReference>
<feature type="region of interest" description="Disordered" evidence="3">
    <location>
        <begin position="1"/>
        <end position="26"/>
    </location>
</feature>
<evidence type="ECO:0000259" key="4">
    <source>
        <dbReference type="Pfam" id="PF02909"/>
    </source>
</evidence>
<evidence type="ECO:0000256" key="2">
    <source>
        <dbReference type="ARBA" id="ARBA00023163"/>
    </source>
</evidence>